<feature type="signal peptide" evidence="1">
    <location>
        <begin position="1"/>
        <end position="27"/>
    </location>
</feature>
<comment type="caution">
    <text evidence="2">The sequence shown here is derived from an EMBL/GenBank/DDBJ whole genome shotgun (WGS) entry which is preliminary data.</text>
</comment>
<feature type="chain" id="PRO_5046507174" evidence="1">
    <location>
        <begin position="28"/>
        <end position="186"/>
    </location>
</feature>
<sequence>MPSPAMKPLPLLLAGLLQLLPFTAATAGSQTITAPTAIPEGDARPRVFLAGSIEMGKAGDWQQQVRQALADEDVLLLNPRRSDWNPAWRAEADEPEFRRQVEWELAALEQADIVLMYFAPGTQSPITLLEFGLYARSGKLLVAAPAGFWRKGNLDITGDRYGVPRYDDLPALVAAVKQRLAAQRAP</sequence>
<proteinExistence type="predicted"/>
<dbReference type="Proteomes" id="UP001209922">
    <property type="component" value="Unassembled WGS sequence"/>
</dbReference>
<dbReference type="InterPro" id="IPR039470">
    <property type="entry name" value="Nuc_deoxyri_tr2"/>
</dbReference>
<dbReference type="RefSeq" id="WP_265128138.1">
    <property type="nucleotide sequence ID" value="NZ_JAPCHY010000009.1"/>
</dbReference>
<keyword evidence="1" id="KW-0732">Signal</keyword>
<organism evidence="2 3">
    <name type="scientific">Xanthomonas chitinilytica</name>
    <dbReference type="NCBI Taxonomy" id="2989819"/>
    <lineage>
        <taxon>Bacteria</taxon>
        <taxon>Pseudomonadati</taxon>
        <taxon>Pseudomonadota</taxon>
        <taxon>Gammaproteobacteria</taxon>
        <taxon>Lysobacterales</taxon>
        <taxon>Lysobacteraceae</taxon>
        <taxon>Xanthomonas</taxon>
    </lineage>
</organism>
<name>A0ABT3JXE5_9XANT</name>
<dbReference type="Gene3D" id="3.40.50.450">
    <property type="match status" value="1"/>
</dbReference>
<protein>
    <submittedName>
        <fullName evidence="2">Nucleoside 2-deoxyribosyltransferase domain-containing protein</fullName>
    </submittedName>
</protein>
<gene>
    <name evidence="2" type="ORF">OK345_11630</name>
</gene>
<dbReference type="Pfam" id="PF15891">
    <property type="entry name" value="Nuc_deoxyri_tr2"/>
    <property type="match status" value="1"/>
</dbReference>
<keyword evidence="3" id="KW-1185">Reference proteome</keyword>
<evidence type="ECO:0000256" key="1">
    <source>
        <dbReference type="SAM" id="SignalP"/>
    </source>
</evidence>
<dbReference type="EMBL" id="JAPCHY010000009">
    <property type="protein sequence ID" value="MCW4473153.1"/>
    <property type="molecule type" value="Genomic_DNA"/>
</dbReference>
<evidence type="ECO:0000313" key="2">
    <source>
        <dbReference type="EMBL" id="MCW4473153.1"/>
    </source>
</evidence>
<evidence type="ECO:0000313" key="3">
    <source>
        <dbReference type="Proteomes" id="UP001209922"/>
    </source>
</evidence>
<reference evidence="2 3" key="1">
    <citation type="submission" date="2022-10" db="EMBL/GenBank/DDBJ databases">
        <title>Xanthomonas sp. H13-6.</title>
        <authorList>
            <person name="Liu X."/>
            <person name="Deng Z."/>
            <person name="Jiang Y."/>
            <person name="Yu T."/>
            <person name="Ai J."/>
        </authorList>
    </citation>
    <scope>NUCLEOTIDE SEQUENCE [LARGE SCALE GENOMIC DNA]</scope>
    <source>
        <strain evidence="2 3">H13-6</strain>
    </source>
</reference>
<accession>A0ABT3JXE5</accession>